<dbReference type="InterPro" id="IPR008258">
    <property type="entry name" value="Transglycosylase_SLT_dom_1"/>
</dbReference>
<dbReference type="PANTHER" id="PTHR30163:SF8">
    <property type="entry name" value="LYTIC MUREIN TRANSGLYCOSYLASE"/>
    <property type="match status" value="1"/>
</dbReference>
<reference evidence="3 4" key="1">
    <citation type="submission" date="2012-12" db="EMBL/GenBank/DDBJ databases">
        <title>Novel taxa of Listeriaceae from agricultural environments in the United States.</title>
        <authorList>
            <person name="den Bakker H.C."/>
            <person name="Allred A."/>
            <person name="Warchocki S."/>
            <person name="Wright E.M."/>
            <person name="Burrell A."/>
            <person name="Nightingale K.K."/>
            <person name="Kephart D."/>
            <person name="Wiedmann M."/>
        </authorList>
    </citation>
    <scope>NUCLEOTIDE SEQUENCE [LARGE SCALE GENOMIC DNA]</scope>
    <source>
        <strain evidence="3 4">FSL F6-1037</strain>
    </source>
</reference>
<keyword evidence="4" id="KW-1185">Reference proteome</keyword>
<dbReference type="EMBL" id="AODH01000013">
    <property type="protein sequence ID" value="EUJ41159.1"/>
    <property type="molecule type" value="Genomic_DNA"/>
</dbReference>
<comment type="caution">
    <text evidence="3">The sequence shown here is derived from an EMBL/GenBank/DDBJ whole genome shotgun (WGS) entry which is preliminary data.</text>
</comment>
<dbReference type="Proteomes" id="UP000019243">
    <property type="component" value="Unassembled WGS sequence"/>
</dbReference>
<dbReference type="PANTHER" id="PTHR30163">
    <property type="entry name" value="MEMBRANE-BOUND LYTIC MUREIN TRANSGLYCOSYLASE B"/>
    <property type="match status" value="1"/>
</dbReference>
<organism evidence="3 4">
    <name type="scientific">Brochothrix campestris FSL F6-1037</name>
    <dbReference type="NCBI Taxonomy" id="1265861"/>
    <lineage>
        <taxon>Bacteria</taxon>
        <taxon>Bacillati</taxon>
        <taxon>Bacillota</taxon>
        <taxon>Bacilli</taxon>
        <taxon>Bacillales</taxon>
        <taxon>Listeriaceae</taxon>
        <taxon>Brochothrix</taxon>
    </lineage>
</organism>
<dbReference type="STRING" id="1265861.BCAMP_04065"/>
<proteinExistence type="predicted"/>
<dbReference type="SUPFAM" id="SSF53955">
    <property type="entry name" value="Lysozyme-like"/>
    <property type="match status" value="1"/>
</dbReference>
<dbReference type="RefSeq" id="WP_035313760.1">
    <property type="nucleotide sequence ID" value="NZ_AODH01000013.1"/>
</dbReference>
<dbReference type="InterPro" id="IPR023346">
    <property type="entry name" value="Lysozyme-like_dom_sf"/>
</dbReference>
<dbReference type="Gene3D" id="1.10.530.10">
    <property type="match status" value="1"/>
</dbReference>
<dbReference type="OrthoDB" id="9809488at2"/>
<evidence type="ECO:0000313" key="4">
    <source>
        <dbReference type="Proteomes" id="UP000019243"/>
    </source>
</evidence>
<protein>
    <recommendedName>
        <fullName evidence="5">Transglycosylase SLT domain-containing protein</fullName>
    </recommendedName>
</protein>
<dbReference type="GO" id="GO:0009253">
    <property type="term" value="P:peptidoglycan catabolic process"/>
    <property type="evidence" value="ECO:0007669"/>
    <property type="project" value="TreeGrafter"/>
</dbReference>
<dbReference type="InterPro" id="IPR043426">
    <property type="entry name" value="MltB-like"/>
</dbReference>
<evidence type="ECO:0000259" key="2">
    <source>
        <dbReference type="Pfam" id="PF13406"/>
    </source>
</evidence>
<feature type="domain" description="Transglycosylase SLT" evidence="2">
    <location>
        <begin position="121"/>
        <end position="153"/>
    </location>
</feature>
<gene>
    <name evidence="3" type="ORF">BCAMP_04065</name>
</gene>
<evidence type="ECO:0008006" key="5">
    <source>
        <dbReference type="Google" id="ProtNLM"/>
    </source>
</evidence>
<sequence length="192" mass="21458">MKLLKTAGRAFDFLLLATVFLALLFGNVWQSQAMKIKGHIPAKYVSTYQAAGQAYDVDWYLLAAIHRVETNFSQSKSMVSNAGALGPMQFLPLTWVGWNYPGKNDDVTAADLVNLDVIAKYGGYGIDGDKDGKADPMNLSDAVFSTANYLDKTKASVDRKHLKKAIFDYNHSDIYVTDILYYYDLYKKLAQN</sequence>
<dbReference type="Pfam" id="PF13406">
    <property type="entry name" value="SLT_2"/>
    <property type="match status" value="1"/>
</dbReference>
<dbReference type="InterPro" id="IPR031304">
    <property type="entry name" value="SLT_2"/>
</dbReference>
<dbReference type="GO" id="GO:0008933">
    <property type="term" value="F:peptidoglycan lytic transglycosylase activity"/>
    <property type="evidence" value="ECO:0007669"/>
    <property type="project" value="TreeGrafter"/>
</dbReference>
<dbReference type="CDD" id="cd13399">
    <property type="entry name" value="Slt35-like"/>
    <property type="match status" value="1"/>
</dbReference>
<dbReference type="Pfam" id="PF01464">
    <property type="entry name" value="SLT"/>
    <property type="match status" value="1"/>
</dbReference>
<evidence type="ECO:0000259" key="1">
    <source>
        <dbReference type="Pfam" id="PF01464"/>
    </source>
</evidence>
<name>W7CNP1_9LIST</name>
<evidence type="ECO:0000313" key="3">
    <source>
        <dbReference type="EMBL" id="EUJ41159.1"/>
    </source>
</evidence>
<feature type="domain" description="Transglycosylase SLT" evidence="1">
    <location>
        <begin position="48"/>
        <end position="94"/>
    </location>
</feature>
<accession>W7CNP1</accession>
<dbReference type="AlphaFoldDB" id="W7CNP1"/>